<dbReference type="AlphaFoldDB" id="A0A8A4TE92"/>
<dbReference type="PANTHER" id="PTHR36455">
    <property type="match status" value="1"/>
</dbReference>
<evidence type="ECO:0000313" key="1">
    <source>
        <dbReference type="EMBL" id="QTD48276.1"/>
    </source>
</evidence>
<dbReference type="EMBL" id="CP071793">
    <property type="protein sequence ID" value="QTD48276.1"/>
    <property type="molecule type" value="Genomic_DNA"/>
</dbReference>
<proteinExistence type="predicted"/>
<keyword evidence="2" id="KW-1185">Reference proteome</keyword>
<dbReference type="Pfam" id="PF05717">
    <property type="entry name" value="TnpB_IS66"/>
    <property type="match status" value="1"/>
</dbReference>
<organism evidence="1 2">
    <name type="scientific">Sulfidibacter corallicola</name>
    <dbReference type="NCBI Taxonomy" id="2818388"/>
    <lineage>
        <taxon>Bacteria</taxon>
        <taxon>Pseudomonadati</taxon>
        <taxon>Acidobacteriota</taxon>
        <taxon>Holophagae</taxon>
        <taxon>Acanthopleuribacterales</taxon>
        <taxon>Acanthopleuribacteraceae</taxon>
        <taxon>Sulfidibacter</taxon>
    </lineage>
</organism>
<reference evidence="1" key="1">
    <citation type="submission" date="2021-03" db="EMBL/GenBank/DDBJ databases">
        <title>Acanthopleuribacteraceae sp. M133.</title>
        <authorList>
            <person name="Wang G."/>
        </authorList>
    </citation>
    <scope>NUCLEOTIDE SEQUENCE</scope>
    <source>
        <strain evidence="1">M133</strain>
    </source>
</reference>
<dbReference type="KEGG" id="scor:J3U87_22075"/>
<sequence>MLQIVPQMRIFAACQPVDFRRGIDGLAAECRRLLNLDPFSGAVFLFRNRTLSALKILVYDGTGFWLCYKRLSRGKLKWWPVEGGGQVSARDLQVLLYHGDPRSAGYAPEWRRVQQPSVSN</sequence>
<dbReference type="Proteomes" id="UP000663929">
    <property type="component" value="Chromosome"/>
</dbReference>
<gene>
    <name evidence="1" type="primary">tnpB</name>
    <name evidence="1" type="ORF">J3U87_22075</name>
</gene>
<dbReference type="PANTHER" id="PTHR36455:SF1">
    <property type="entry name" value="BLR8292 PROTEIN"/>
    <property type="match status" value="1"/>
</dbReference>
<accession>A0A8A4TE92</accession>
<name>A0A8A4TE92_SULCO</name>
<protein>
    <submittedName>
        <fullName evidence="1">IS66 family insertion sequence element accessory protein TnpB</fullName>
    </submittedName>
</protein>
<dbReference type="RefSeq" id="WP_237377933.1">
    <property type="nucleotide sequence ID" value="NZ_CP071793.1"/>
</dbReference>
<dbReference type="InterPro" id="IPR008878">
    <property type="entry name" value="Transposase_IS66_Orf2"/>
</dbReference>
<evidence type="ECO:0000313" key="2">
    <source>
        <dbReference type="Proteomes" id="UP000663929"/>
    </source>
</evidence>
<dbReference type="NCBIfam" id="NF033819">
    <property type="entry name" value="IS66_TnpB"/>
    <property type="match status" value="1"/>
</dbReference>